<keyword evidence="2 6" id="KW-0540">Nuclease</keyword>
<evidence type="ECO:0000256" key="5">
    <source>
        <dbReference type="ARBA" id="ARBA00022884"/>
    </source>
</evidence>
<dbReference type="Pfam" id="PF00825">
    <property type="entry name" value="Ribonuclease_P"/>
    <property type="match status" value="1"/>
</dbReference>
<evidence type="ECO:0000256" key="3">
    <source>
        <dbReference type="ARBA" id="ARBA00022759"/>
    </source>
</evidence>
<comment type="similarity">
    <text evidence="6">Belongs to the RnpA family.</text>
</comment>
<dbReference type="InterPro" id="IPR000100">
    <property type="entry name" value="RNase_P"/>
</dbReference>
<keyword evidence="9" id="KW-1185">Reference proteome</keyword>
<dbReference type="GO" id="GO:0042781">
    <property type="term" value="F:3'-tRNA processing endoribonuclease activity"/>
    <property type="evidence" value="ECO:0007669"/>
    <property type="project" value="TreeGrafter"/>
</dbReference>
<dbReference type="EC" id="3.1.26.5" evidence="6 7"/>
<name>F8L376_SIMNZ</name>
<dbReference type="EMBL" id="FR872582">
    <property type="protein sequence ID" value="CCB89714.1"/>
    <property type="molecule type" value="Genomic_DNA"/>
</dbReference>
<dbReference type="KEGG" id="sng:SNE_A18370"/>
<dbReference type="eggNOG" id="COG0594">
    <property type="taxonomic scope" value="Bacteria"/>
</dbReference>
<dbReference type="NCBIfam" id="TIGR00188">
    <property type="entry name" value="rnpA"/>
    <property type="match status" value="1"/>
</dbReference>
<evidence type="ECO:0000313" key="8">
    <source>
        <dbReference type="EMBL" id="CCB89714.1"/>
    </source>
</evidence>
<dbReference type="STRING" id="331113.SNE_A18370"/>
<dbReference type="HOGENOM" id="CLU_117179_9_2_0"/>
<keyword evidence="4 6" id="KW-0378">Hydrolase</keyword>
<organism evidence="8 9">
    <name type="scientific">Simkania negevensis (strain ATCC VR-1471 / DSM 27360 / Z)</name>
    <dbReference type="NCBI Taxonomy" id="331113"/>
    <lineage>
        <taxon>Bacteria</taxon>
        <taxon>Pseudomonadati</taxon>
        <taxon>Chlamydiota</taxon>
        <taxon>Chlamydiia</taxon>
        <taxon>Parachlamydiales</taxon>
        <taxon>Simkaniaceae</taxon>
        <taxon>Simkania</taxon>
    </lineage>
</organism>
<comment type="catalytic activity">
    <reaction evidence="6">
        <text>Endonucleolytic cleavage of RNA, removing 5'-extranucleotides from tRNA precursor.</text>
        <dbReference type="EC" id="3.1.26.5"/>
    </reaction>
</comment>
<comment type="subunit">
    <text evidence="6">Consists of a catalytic RNA component (M1 or rnpB) and a protein subunit.</text>
</comment>
<evidence type="ECO:0000256" key="4">
    <source>
        <dbReference type="ARBA" id="ARBA00022801"/>
    </source>
</evidence>
<dbReference type="Gene3D" id="3.30.230.10">
    <property type="match status" value="1"/>
</dbReference>
<dbReference type="GO" id="GO:0030677">
    <property type="term" value="C:ribonuclease P complex"/>
    <property type="evidence" value="ECO:0007669"/>
    <property type="project" value="TreeGrafter"/>
</dbReference>
<proteinExistence type="inferred from homology"/>
<dbReference type="InterPro" id="IPR020568">
    <property type="entry name" value="Ribosomal_Su5_D2-typ_SF"/>
</dbReference>
<keyword evidence="5 6" id="KW-0694">RNA-binding</keyword>
<accession>F8L376</accession>
<dbReference type="Proteomes" id="UP000000496">
    <property type="component" value="Chromosome gsn.131"/>
</dbReference>
<evidence type="ECO:0000256" key="7">
    <source>
        <dbReference type="NCBIfam" id="TIGR00188"/>
    </source>
</evidence>
<dbReference type="PANTHER" id="PTHR33992:SF1">
    <property type="entry name" value="RIBONUCLEASE P PROTEIN COMPONENT"/>
    <property type="match status" value="1"/>
</dbReference>
<dbReference type="GO" id="GO:0001682">
    <property type="term" value="P:tRNA 5'-leader removal"/>
    <property type="evidence" value="ECO:0007669"/>
    <property type="project" value="UniProtKB-UniRule"/>
</dbReference>
<dbReference type="PANTHER" id="PTHR33992">
    <property type="entry name" value="RIBONUCLEASE P PROTEIN COMPONENT"/>
    <property type="match status" value="1"/>
</dbReference>
<keyword evidence="3 6" id="KW-0255">Endonuclease</keyword>
<evidence type="ECO:0000256" key="6">
    <source>
        <dbReference type="HAMAP-Rule" id="MF_00227"/>
    </source>
</evidence>
<evidence type="ECO:0000256" key="1">
    <source>
        <dbReference type="ARBA" id="ARBA00022694"/>
    </source>
</evidence>
<reference evidence="8 9" key="1">
    <citation type="journal article" date="2011" name="Mol. Biol. Evol.">
        <title>Unity in variety--the pan-genome of the Chlamydiae.</title>
        <authorList>
            <person name="Collingro A."/>
            <person name="Tischler P."/>
            <person name="Weinmaier T."/>
            <person name="Penz T."/>
            <person name="Heinz E."/>
            <person name="Brunham R.C."/>
            <person name="Read T.D."/>
            <person name="Bavoil P.M."/>
            <person name="Sachse K."/>
            <person name="Kahane S."/>
            <person name="Friedman M.G."/>
            <person name="Rattei T."/>
            <person name="Myers G.S."/>
            <person name="Horn M."/>
        </authorList>
    </citation>
    <scope>NUCLEOTIDE SEQUENCE [LARGE SCALE GENOMIC DNA]</scope>
    <source>
        <strain evidence="9">ATCC VR-1471 / Z</strain>
    </source>
</reference>
<dbReference type="InterPro" id="IPR014721">
    <property type="entry name" value="Ribsml_uS5_D2-typ_fold_subgr"/>
</dbReference>
<evidence type="ECO:0000313" key="9">
    <source>
        <dbReference type="Proteomes" id="UP000000496"/>
    </source>
</evidence>
<keyword evidence="1 6" id="KW-0819">tRNA processing</keyword>
<evidence type="ECO:0000256" key="2">
    <source>
        <dbReference type="ARBA" id="ARBA00022722"/>
    </source>
</evidence>
<sequence>MKLKFSRFQRLLSRQDFRETYDDGKRYVGTKILAHYRMGKQTHSRLGITISRKWGKAHKRNRFKRIVREAYRQIYPELPSHLELNIHPRHHFEELSSNEVASELKRLVKKIGDETQSKSTESRSHN</sequence>
<dbReference type="GO" id="GO:0000049">
    <property type="term" value="F:tRNA binding"/>
    <property type="evidence" value="ECO:0007669"/>
    <property type="project" value="UniProtKB-UniRule"/>
</dbReference>
<protein>
    <recommendedName>
        <fullName evidence="6 7">Ribonuclease P protein component</fullName>
        <shortName evidence="6">RNase P protein</shortName>
        <shortName evidence="6">RNaseP protein</shortName>
        <ecNumber evidence="6 7">3.1.26.5</ecNumber>
    </recommendedName>
    <alternativeName>
        <fullName evidence="6">Protein C5</fullName>
    </alternativeName>
</protein>
<dbReference type="SUPFAM" id="SSF54211">
    <property type="entry name" value="Ribosomal protein S5 domain 2-like"/>
    <property type="match status" value="1"/>
</dbReference>
<gene>
    <name evidence="6 8" type="primary">rnpA</name>
    <name evidence="8" type="ordered locus">SNE_A18370</name>
</gene>
<dbReference type="HAMAP" id="MF_00227">
    <property type="entry name" value="RNase_P"/>
    <property type="match status" value="1"/>
</dbReference>
<dbReference type="AlphaFoldDB" id="F8L376"/>
<dbReference type="RefSeq" id="WP_013944180.1">
    <property type="nucleotide sequence ID" value="NC_015713.1"/>
</dbReference>
<dbReference type="GO" id="GO:0004526">
    <property type="term" value="F:ribonuclease P activity"/>
    <property type="evidence" value="ECO:0007669"/>
    <property type="project" value="UniProtKB-UniRule"/>
</dbReference>
<dbReference type="OrthoDB" id="9810867at2"/>
<comment type="function">
    <text evidence="6">RNaseP catalyzes the removal of the 5'-leader sequence from pre-tRNA to produce the mature 5'-terminus. It can also cleave other RNA substrates such as 4.5S RNA. The protein component plays an auxiliary but essential role in vivo by binding to the 5'-leader sequence and broadening the substrate specificity of the ribozyme.</text>
</comment>